<sequence length="410" mass="45897">MDEIQGAEMSTYAPDRAVGYPTPAVKGVDEFTKEIFGKLLRADQRRWAEVYLKGLLSVRGKKSVRNIARCVCQSDQSAATQSIQQFINQSPWDWTPVRGLLARYISERSQVKAWVVKNVIIPKRGRHSVGVAKRFIPEIGRTINCQVGIGMFLATEVGTLPVDWRLLMSDAWLQDSERQKRARIPSDETGKTVWQHIVDMAGTLSERWDVPPAPVLTDLYTTSDVLPIVRNLAHDGGEFFVEVNGSMKVVDTPHLTPVRPGGDINKVSVASTGGTTVRDCVRREMFRGPSVTMGKRTPTLPGSHQILSTLVRLPTGGGDFRGRASQLHRLFALWPSDREHEPQYWITNITQYKTDKILPLAGISAESRSHLRALQSDFGLQDFEGRSFPGWHHHMTLISAAYAYDRLKGL</sequence>
<organism evidence="2 3">
    <name type="scientific">Salinactinospora qingdaonensis</name>
    <dbReference type="NCBI Taxonomy" id="702744"/>
    <lineage>
        <taxon>Bacteria</taxon>
        <taxon>Bacillati</taxon>
        <taxon>Actinomycetota</taxon>
        <taxon>Actinomycetes</taxon>
        <taxon>Streptosporangiales</taxon>
        <taxon>Nocardiopsidaceae</taxon>
        <taxon>Salinactinospora</taxon>
    </lineage>
</organism>
<comment type="caution">
    <text evidence="2">The sequence shown here is derived from an EMBL/GenBank/DDBJ whole genome shotgun (WGS) entry which is preliminary data.</text>
</comment>
<reference evidence="3" key="1">
    <citation type="journal article" date="2019" name="Int. J. Syst. Evol. Microbiol.">
        <title>The Global Catalogue of Microorganisms (GCM) 10K type strain sequencing project: providing services to taxonomists for standard genome sequencing and annotation.</title>
        <authorList>
            <consortium name="The Broad Institute Genomics Platform"/>
            <consortium name="The Broad Institute Genome Sequencing Center for Infectious Disease"/>
            <person name="Wu L."/>
            <person name="Ma J."/>
        </authorList>
    </citation>
    <scope>NUCLEOTIDE SEQUENCE [LARGE SCALE GENOMIC DNA]</scope>
    <source>
        <strain evidence="3">JCM 17137</strain>
    </source>
</reference>
<evidence type="ECO:0000259" key="1">
    <source>
        <dbReference type="Pfam" id="PF13546"/>
    </source>
</evidence>
<evidence type="ECO:0000313" key="3">
    <source>
        <dbReference type="Proteomes" id="UP001500908"/>
    </source>
</evidence>
<dbReference type="InterPro" id="IPR038721">
    <property type="entry name" value="IS701-like_DDE_dom"/>
</dbReference>
<proteinExistence type="predicted"/>
<dbReference type="Pfam" id="PF13546">
    <property type="entry name" value="DDE_5"/>
    <property type="match status" value="1"/>
</dbReference>
<accession>A0ABP7G6N5</accession>
<protein>
    <recommendedName>
        <fullName evidence="1">Transposase IS701-like DDE domain-containing protein</fullName>
    </recommendedName>
</protein>
<name>A0ABP7G6N5_9ACTN</name>
<gene>
    <name evidence="2" type="ORF">GCM10022402_38620</name>
</gene>
<keyword evidence="3" id="KW-1185">Reference proteome</keyword>
<dbReference type="PANTHER" id="PTHR33627:SF1">
    <property type="entry name" value="TRANSPOSASE"/>
    <property type="match status" value="1"/>
</dbReference>
<feature type="domain" description="Transposase IS701-like DDE" evidence="1">
    <location>
        <begin position="36"/>
        <end position="218"/>
    </location>
</feature>
<dbReference type="EMBL" id="BAABDD010000023">
    <property type="protein sequence ID" value="GAA3756465.1"/>
    <property type="molecule type" value="Genomic_DNA"/>
</dbReference>
<dbReference type="PANTHER" id="PTHR33627">
    <property type="entry name" value="TRANSPOSASE"/>
    <property type="match status" value="1"/>
</dbReference>
<dbReference type="Proteomes" id="UP001500908">
    <property type="component" value="Unassembled WGS sequence"/>
</dbReference>
<evidence type="ECO:0000313" key="2">
    <source>
        <dbReference type="EMBL" id="GAA3756465.1"/>
    </source>
</evidence>
<dbReference type="RefSeq" id="WP_344974267.1">
    <property type="nucleotide sequence ID" value="NZ_BAABDD010000023.1"/>
</dbReference>
<dbReference type="InterPro" id="IPR039365">
    <property type="entry name" value="IS701-like"/>
</dbReference>